<dbReference type="EMBL" id="GBRH01174254">
    <property type="protein sequence ID" value="JAE23642.1"/>
    <property type="molecule type" value="Transcribed_RNA"/>
</dbReference>
<evidence type="ECO:0000313" key="1">
    <source>
        <dbReference type="EMBL" id="JAE23642.1"/>
    </source>
</evidence>
<protein>
    <submittedName>
        <fullName evidence="1">Uncharacterized protein</fullName>
    </submittedName>
</protein>
<reference evidence="1" key="2">
    <citation type="journal article" date="2015" name="Data Brief">
        <title>Shoot transcriptome of the giant reed, Arundo donax.</title>
        <authorList>
            <person name="Barrero R.A."/>
            <person name="Guerrero F.D."/>
            <person name="Moolhuijzen P."/>
            <person name="Goolsby J.A."/>
            <person name="Tidwell J."/>
            <person name="Bellgard S.E."/>
            <person name="Bellgard M.I."/>
        </authorList>
    </citation>
    <scope>NUCLEOTIDE SEQUENCE</scope>
    <source>
        <tissue evidence="1">Shoot tissue taken approximately 20 cm above the soil surface</tissue>
    </source>
</reference>
<reference evidence="1" key="1">
    <citation type="submission" date="2014-09" db="EMBL/GenBank/DDBJ databases">
        <authorList>
            <person name="Magalhaes I.L.F."/>
            <person name="Oliveira U."/>
            <person name="Santos F.R."/>
            <person name="Vidigal T.H.D.A."/>
            <person name="Brescovit A.D."/>
            <person name="Santos A.J."/>
        </authorList>
    </citation>
    <scope>NUCLEOTIDE SEQUENCE</scope>
    <source>
        <tissue evidence="1">Shoot tissue taken approximately 20 cm above the soil surface</tissue>
    </source>
</reference>
<dbReference type="AlphaFoldDB" id="A0A0A9GGQ1"/>
<name>A0A0A9GGQ1_ARUDO</name>
<sequence>MMPSVALLRFHMPDSMCTNACRAIWVVWFIVQIIAREIMLTDNEREN</sequence>
<organism evidence="1">
    <name type="scientific">Arundo donax</name>
    <name type="common">Giant reed</name>
    <name type="synonym">Donax arundinaceus</name>
    <dbReference type="NCBI Taxonomy" id="35708"/>
    <lineage>
        <taxon>Eukaryota</taxon>
        <taxon>Viridiplantae</taxon>
        <taxon>Streptophyta</taxon>
        <taxon>Embryophyta</taxon>
        <taxon>Tracheophyta</taxon>
        <taxon>Spermatophyta</taxon>
        <taxon>Magnoliopsida</taxon>
        <taxon>Liliopsida</taxon>
        <taxon>Poales</taxon>
        <taxon>Poaceae</taxon>
        <taxon>PACMAD clade</taxon>
        <taxon>Arundinoideae</taxon>
        <taxon>Arundineae</taxon>
        <taxon>Arundo</taxon>
    </lineage>
</organism>
<proteinExistence type="predicted"/>
<accession>A0A0A9GGQ1</accession>